<evidence type="ECO:0000313" key="3">
    <source>
        <dbReference type="Proteomes" id="UP001141806"/>
    </source>
</evidence>
<keyword evidence="3" id="KW-1185">Reference proteome</keyword>
<reference evidence="2" key="1">
    <citation type="journal article" date="2023" name="Plant J.">
        <title>The genome of the king protea, Protea cynaroides.</title>
        <authorList>
            <person name="Chang J."/>
            <person name="Duong T.A."/>
            <person name="Schoeman C."/>
            <person name="Ma X."/>
            <person name="Roodt D."/>
            <person name="Barker N."/>
            <person name="Li Z."/>
            <person name="Van de Peer Y."/>
            <person name="Mizrachi E."/>
        </authorList>
    </citation>
    <scope>NUCLEOTIDE SEQUENCE</scope>
    <source>
        <tissue evidence="2">Young leaves</tissue>
    </source>
</reference>
<proteinExistence type="predicted"/>
<name>A0A9Q0QQW5_9MAGN</name>
<accession>A0A9Q0QQW5</accession>
<gene>
    <name evidence="2" type="ORF">NE237_015085</name>
</gene>
<keyword evidence="1" id="KW-0472">Membrane</keyword>
<evidence type="ECO:0000313" key="2">
    <source>
        <dbReference type="EMBL" id="KAJ4968384.1"/>
    </source>
</evidence>
<keyword evidence="1" id="KW-0812">Transmembrane</keyword>
<protein>
    <submittedName>
        <fullName evidence="2">Uncharacterized protein</fullName>
    </submittedName>
</protein>
<dbReference type="AlphaFoldDB" id="A0A9Q0QQW5"/>
<dbReference type="EMBL" id="JAMYWD010000006">
    <property type="protein sequence ID" value="KAJ4968384.1"/>
    <property type="molecule type" value="Genomic_DNA"/>
</dbReference>
<feature type="transmembrane region" description="Helical" evidence="1">
    <location>
        <begin position="40"/>
        <end position="57"/>
    </location>
</feature>
<evidence type="ECO:0000256" key="1">
    <source>
        <dbReference type="SAM" id="Phobius"/>
    </source>
</evidence>
<keyword evidence="1" id="KW-1133">Transmembrane helix</keyword>
<organism evidence="2 3">
    <name type="scientific">Protea cynaroides</name>
    <dbReference type="NCBI Taxonomy" id="273540"/>
    <lineage>
        <taxon>Eukaryota</taxon>
        <taxon>Viridiplantae</taxon>
        <taxon>Streptophyta</taxon>
        <taxon>Embryophyta</taxon>
        <taxon>Tracheophyta</taxon>
        <taxon>Spermatophyta</taxon>
        <taxon>Magnoliopsida</taxon>
        <taxon>Proteales</taxon>
        <taxon>Proteaceae</taxon>
        <taxon>Protea</taxon>
    </lineage>
</organism>
<sequence length="61" mass="6848">MERSASTVMTFGINWSTEEGTSLTANLLSTVQHKDVFDRVIRVVVFLLFSCAVLYVVSKHI</sequence>
<comment type="caution">
    <text evidence="2">The sequence shown here is derived from an EMBL/GenBank/DDBJ whole genome shotgun (WGS) entry which is preliminary data.</text>
</comment>
<dbReference type="Proteomes" id="UP001141806">
    <property type="component" value="Unassembled WGS sequence"/>
</dbReference>